<dbReference type="InterPro" id="IPR038507">
    <property type="entry name" value="YcnI-like_sf"/>
</dbReference>
<reference evidence="5 6" key="1">
    <citation type="submission" date="2017-02" db="EMBL/GenBank/DDBJ databases">
        <title>The new phylogeny of genus Mycobacterium.</title>
        <authorList>
            <person name="Tortoli E."/>
            <person name="Trovato A."/>
            <person name="Cirillo D.M."/>
        </authorList>
    </citation>
    <scope>NUCLEOTIDE SEQUENCE [LARGE SCALE GENOMIC DNA]</scope>
    <source>
        <strain evidence="5 6">DSM 44471</strain>
    </source>
</reference>
<evidence type="ECO:0000313" key="6">
    <source>
        <dbReference type="Proteomes" id="UP000192566"/>
    </source>
</evidence>
<dbReference type="Pfam" id="PF07987">
    <property type="entry name" value="DUF1775"/>
    <property type="match status" value="1"/>
</dbReference>
<dbReference type="STRING" id="53376.BST25_22895"/>
<dbReference type="AlphaFoldDB" id="A0A1X0D405"/>
<proteinExistence type="predicted"/>
<organism evidence="5 6">
    <name type="scientific">Mycobacterium heidelbergense</name>
    <dbReference type="NCBI Taxonomy" id="53376"/>
    <lineage>
        <taxon>Bacteria</taxon>
        <taxon>Bacillati</taxon>
        <taxon>Actinomycetota</taxon>
        <taxon>Actinomycetes</taxon>
        <taxon>Mycobacteriales</taxon>
        <taxon>Mycobacteriaceae</taxon>
        <taxon>Mycobacterium</taxon>
        <taxon>Mycobacterium simiae complex</taxon>
    </lineage>
</organism>
<comment type="caution">
    <text evidence="5">The sequence shown here is derived from an EMBL/GenBank/DDBJ whole genome shotgun (WGS) entry which is preliminary data.</text>
</comment>
<evidence type="ECO:0000256" key="1">
    <source>
        <dbReference type="SAM" id="MobiDB-lite"/>
    </source>
</evidence>
<feature type="domain" description="YncI copper-binding" evidence="4">
    <location>
        <begin position="34"/>
        <end position="167"/>
    </location>
</feature>
<protein>
    <submittedName>
        <fullName evidence="5">Nuclear export factor GLE1</fullName>
    </submittedName>
</protein>
<dbReference type="CDD" id="cd08545">
    <property type="entry name" value="YcnI_like"/>
    <property type="match status" value="1"/>
</dbReference>
<gene>
    <name evidence="5" type="ORF">BST25_22895</name>
</gene>
<feature type="transmembrane region" description="Helical" evidence="2">
    <location>
        <begin position="193"/>
        <end position="211"/>
    </location>
</feature>
<keyword evidence="2" id="KW-1133">Transmembrane helix</keyword>
<dbReference type="Gene3D" id="2.60.40.2230">
    <property type="entry name" value="Uncharacterised protein YcnI-like PF07987, DUF1775"/>
    <property type="match status" value="1"/>
</dbReference>
<evidence type="ECO:0000313" key="5">
    <source>
        <dbReference type="EMBL" id="ORA67146.1"/>
    </source>
</evidence>
<evidence type="ECO:0000256" key="3">
    <source>
        <dbReference type="SAM" id="SignalP"/>
    </source>
</evidence>
<name>A0A1X0D405_MYCHE</name>
<sequence length="215" mass="21842">MPTRGWTSRVLIPVVAAVALYLGSAAGTPAAWAHVHATSDNPVRGTTAVVTFRVPNESNTGAATTALTVSLPDVASASAESIPGWTAKLDRDAASGTVRSVTWTAAPNGGIGVDQFALFRISVQLPDTDTVSFPATQTYSDGTVVKWDQPPLPGGGEPEHPAPMLALAAGPTAPHGHHAPPPQAKSPDGTARLLGGVALALAAVGVCLALIRRRA</sequence>
<dbReference type="OrthoDB" id="9810871at2"/>
<evidence type="ECO:0000259" key="4">
    <source>
        <dbReference type="Pfam" id="PF07987"/>
    </source>
</evidence>
<dbReference type="Proteomes" id="UP000192566">
    <property type="component" value="Unassembled WGS sequence"/>
</dbReference>
<feature type="compositionally biased region" description="Low complexity" evidence="1">
    <location>
        <begin position="162"/>
        <end position="174"/>
    </location>
</feature>
<keyword evidence="3" id="KW-0732">Signal</keyword>
<dbReference type="RefSeq" id="WP_083077574.1">
    <property type="nucleotide sequence ID" value="NZ_AP022615.1"/>
</dbReference>
<dbReference type="InterPro" id="IPR012533">
    <property type="entry name" value="YcnI-copper_dom"/>
</dbReference>
<dbReference type="EMBL" id="MVHR01000065">
    <property type="protein sequence ID" value="ORA67146.1"/>
    <property type="molecule type" value="Genomic_DNA"/>
</dbReference>
<evidence type="ECO:0000256" key="2">
    <source>
        <dbReference type="SAM" id="Phobius"/>
    </source>
</evidence>
<feature type="signal peptide" evidence="3">
    <location>
        <begin position="1"/>
        <end position="33"/>
    </location>
</feature>
<keyword evidence="2" id="KW-0472">Membrane</keyword>
<keyword evidence="6" id="KW-1185">Reference proteome</keyword>
<feature type="region of interest" description="Disordered" evidence="1">
    <location>
        <begin position="148"/>
        <end position="189"/>
    </location>
</feature>
<feature type="chain" id="PRO_5044292465" evidence="3">
    <location>
        <begin position="34"/>
        <end position="215"/>
    </location>
</feature>
<keyword evidence="2" id="KW-0812">Transmembrane</keyword>
<accession>A0A1X0D405</accession>